<dbReference type="SMART" id="SM00020">
    <property type="entry name" value="Tryp_SPc"/>
    <property type="match status" value="1"/>
</dbReference>
<dbReference type="RefSeq" id="XP_017776728.1">
    <property type="nucleotide sequence ID" value="XM_017921239.1"/>
</dbReference>
<feature type="domain" description="Peptidase S1" evidence="2">
    <location>
        <begin position="201"/>
        <end position="447"/>
    </location>
</feature>
<dbReference type="InterPro" id="IPR043504">
    <property type="entry name" value="Peptidase_S1_PA_chymotrypsin"/>
</dbReference>
<dbReference type="InterPro" id="IPR001254">
    <property type="entry name" value="Trypsin_dom"/>
</dbReference>
<evidence type="ECO:0000259" key="2">
    <source>
        <dbReference type="PROSITE" id="PS50240"/>
    </source>
</evidence>
<evidence type="ECO:0000313" key="3">
    <source>
        <dbReference type="Proteomes" id="UP000695000"/>
    </source>
</evidence>
<gene>
    <name evidence="4" type="primary">LOC108562805</name>
</gene>
<dbReference type="PRINTS" id="PR00722">
    <property type="entry name" value="CHYMOTRYPSIN"/>
</dbReference>
<dbReference type="InterPro" id="IPR018114">
    <property type="entry name" value="TRYPSIN_HIS"/>
</dbReference>
<keyword evidence="3" id="KW-1185">Reference proteome</keyword>
<dbReference type="Gene3D" id="2.40.10.10">
    <property type="entry name" value="Trypsin-like serine proteases"/>
    <property type="match status" value="1"/>
</dbReference>
<dbReference type="InterPro" id="IPR001314">
    <property type="entry name" value="Peptidase_S1A"/>
</dbReference>
<dbReference type="PANTHER" id="PTHR24260">
    <property type="match status" value="1"/>
</dbReference>
<dbReference type="Proteomes" id="UP000695000">
    <property type="component" value="Unplaced"/>
</dbReference>
<dbReference type="SUPFAM" id="SSF50494">
    <property type="entry name" value="Trypsin-like serine proteases"/>
    <property type="match status" value="1"/>
</dbReference>
<name>A0ABM1MQ78_NICVS</name>
<dbReference type="CDD" id="cd00190">
    <property type="entry name" value="Tryp_SPc"/>
    <property type="match status" value="1"/>
</dbReference>
<dbReference type="InterPro" id="IPR009003">
    <property type="entry name" value="Peptidase_S1_PA"/>
</dbReference>
<protein>
    <submittedName>
        <fullName evidence="4">Serine protease gd-like</fullName>
    </submittedName>
</protein>
<evidence type="ECO:0000313" key="4">
    <source>
        <dbReference type="RefSeq" id="XP_017776728.1"/>
    </source>
</evidence>
<feature type="signal peptide" evidence="1">
    <location>
        <begin position="1"/>
        <end position="19"/>
    </location>
</feature>
<organism evidence="3 4">
    <name type="scientific">Nicrophorus vespilloides</name>
    <name type="common">Boreal carrion beetle</name>
    <dbReference type="NCBI Taxonomy" id="110193"/>
    <lineage>
        <taxon>Eukaryota</taxon>
        <taxon>Metazoa</taxon>
        <taxon>Ecdysozoa</taxon>
        <taxon>Arthropoda</taxon>
        <taxon>Hexapoda</taxon>
        <taxon>Insecta</taxon>
        <taxon>Pterygota</taxon>
        <taxon>Neoptera</taxon>
        <taxon>Endopterygota</taxon>
        <taxon>Coleoptera</taxon>
        <taxon>Polyphaga</taxon>
        <taxon>Staphyliniformia</taxon>
        <taxon>Silphidae</taxon>
        <taxon>Nicrophorinae</taxon>
        <taxon>Nicrophorus</taxon>
    </lineage>
</organism>
<dbReference type="Pfam" id="PF00089">
    <property type="entry name" value="Trypsin"/>
    <property type="match status" value="1"/>
</dbReference>
<evidence type="ECO:0000256" key="1">
    <source>
        <dbReference type="SAM" id="SignalP"/>
    </source>
</evidence>
<accession>A0ABM1MQ78</accession>
<sequence>MRAIHLTVLVLVLWTDLSGGRTGVPSSPCPQLFQYYRRADDQIYGVLFIDNQRSSVYDLEINMTIPIQTKNNIEIRRITDNTQIQLGSSIEYQVHFPYQESVPRLTSIFFNGNLLCYGPRDEAPIVTSLSRRNILRVGPVDKLSARPPPSPNPSFNNPFINNFNNFNLNTVPPPSEPPVLETNINIPGSQCGETIGYQPLIFSGKPTHSGEFPWLVAMFYLAEKAYAFRCSGSLVSERHVVTAAHCLKMPDKAISTEEVLMVLGKHNLKNWAAKSTIVSASRFIIHPDYKTVGDADIAVIVLERTVQYSPTIKPLCLWEENTGLDSIIGHDGIVTGWGRDESGKDTVDEPLQIKIPVVSQETCLRSDSRFFKITSSRTFCAGRRDGAIPCTGDSGGPFFMQRNGRWVLRGVVSAALVNSETRLCDSSNYVVFSDVPKYRKWLNKAMELL</sequence>
<proteinExistence type="predicted"/>
<dbReference type="GeneID" id="108562805"/>
<dbReference type="PANTHER" id="PTHR24260:SF143">
    <property type="entry name" value="SERINE PROTEASE GD-LIKE PROTEIN"/>
    <property type="match status" value="1"/>
</dbReference>
<feature type="chain" id="PRO_5045508035" evidence="1">
    <location>
        <begin position="20"/>
        <end position="449"/>
    </location>
</feature>
<keyword evidence="1" id="KW-0732">Signal</keyword>
<dbReference type="PROSITE" id="PS50240">
    <property type="entry name" value="TRYPSIN_DOM"/>
    <property type="match status" value="1"/>
</dbReference>
<dbReference type="Pfam" id="PF16030">
    <property type="entry name" value="GD_N"/>
    <property type="match status" value="1"/>
</dbReference>
<dbReference type="InterPro" id="IPR031986">
    <property type="entry name" value="GD_N"/>
</dbReference>
<dbReference type="InterPro" id="IPR051333">
    <property type="entry name" value="CLIP_Serine_Protease"/>
</dbReference>
<reference evidence="4" key="1">
    <citation type="submission" date="2025-08" db="UniProtKB">
        <authorList>
            <consortium name="RefSeq"/>
        </authorList>
    </citation>
    <scope>IDENTIFICATION</scope>
    <source>
        <tissue evidence="4">Whole Larva</tissue>
    </source>
</reference>
<dbReference type="PROSITE" id="PS00134">
    <property type="entry name" value="TRYPSIN_HIS"/>
    <property type="match status" value="1"/>
</dbReference>